<keyword evidence="3" id="KW-1185">Reference proteome</keyword>
<dbReference type="Proteomes" id="UP001370490">
    <property type="component" value="Unassembled WGS sequence"/>
</dbReference>
<dbReference type="Pfam" id="PF00069">
    <property type="entry name" value="Pkinase"/>
    <property type="match status" value="1"/>
</dbReference>
<evidence type="ECO:0000313" key="3">
    <source>
        <dbReference type="Proteomes" id="UP001370490"/>
    </source>
</evidence>
<reference evidence="2 3" key="1">
    <citation type="submission" date="2023-12" db="EMBL/GenBank/DDBJ databases">
        <title>A high-quality genome assembly for Dillenia turbinata (Dilleniales).</title>
        <authorList>
            <person name="Chanderbali A."/>
        </authorList>
    </citation>
    <scope>NUCLEOTIDE SEQUENCE [LARGE SCALE GENOMIC DNA]</scope>
    <source>
        <strain evidence="2">LSX21</strain>
        <tissue evidence="2">Leaf</tissue>
    </source>
</reference>
<dbReference type="Gene3D" id="3.30.200.20">
    <property type="entry name" value="Phosphorylase Kinase, domain 1"/>
    <property type="match status" value="1"/>
</dbReference>
<dbReference type="InterPro" id="IPR008271">
    <property type="entry name" value="Ser/Thr_kinase_AS"/>
</dbReference>
<comment type="caution">
    <text evidence="2">The sequence shown here is derived from an EMBL/GenBank/DDBJ whole genome shotgun (WGS) entry which is preliminary data.</text>
</comment>
<dbReference type="InterPro" id="IPR011009">
    <property type="entry name" value="Kinase-like_dom_sf"/>
</dbReference>
<name>A0AAN8UWF3_9MAGN</name>
<dbReference type="FunFam" id="1.10.510.10:FF:000284">
    <property type="entry name" value="Putative receptor-like serine/threonine-protein kinase"/>
    <property type="match status" value="1"/>
</dbReference>
<dbReference type="Gene3D" id="1.10.510.10">
    <property type="entry name" value="Transferase(Phosphotransferase) domain 1"/>
    <property type="match status" value="1"/>
</dbReference>
<dbReference type="PROSITE" id="PS50011">
    <property type="entry name" value="PROTEIN_KINASE_DOM"/>
    <property type="match status" value="1"/>
</dbReference>
<keyword evidence="2" id="KW-0808">Transferase</keyword>
<feature type="domain" description="Protein kinase" evidence="1">
    <location>
        <begin position="328"/>
        <end position="609"/>
    </location>
</feature>
<dbReference type="PANTHER" id="PTHR47987:SF11">
    <property type="entry name" value="RECEPTOR-LIKE CYTOSOLIC SERINE_THREONINE-PROTEIN KINASE RBK1 ISOFORM X1"/>
    <property type="match status" value="1"/>
</dbReference>
<dbReference type="PROSITE" id="PS00108">
    <property type="entry name" value="PROTEIN_KINASE_ST"/>
    <property type="match status" value="1"/>
</dbReference>
<dbReference type="InterPro" id="IPR000719">
    <property type="entry name" value="Prot_kinase_dom"/>
</dbReference>
<dbReference type="CDD" id="cd14066">
    <property type="entry name" value="STKc_IRAK"/>
    <property type="match status" value="1"/>
</dbReference>
<dbReference type="GO" id="GO:0004672">
    <property type="term" value="F:protein kinase activity"/>
    <property type="evidence" value="ECO:0007669"/>
    <property type="project" value="InterPro"/>
</dbReference>
<dbReference type="AlphaFoldDB" id="A0AAN8UWF3"/>
<dbReference type="InterPro" id="IPR014729">
    <property type="entry name" value="Rossmann-like_a/b/a_fold"/>
</dbReference>
<dbReference type="EMBL" id="JBAMMX010000024">
    <property type="protein sequence ID" value="KAK6916722.1"/>
    <property type="molecule type" value="Genomic_DNA"/>
</dbReference>
<dbReference type="PANTHER" id="PTHR47987">
    <property type="entry name" value="OS08G0249100 PROTEIN"/>
    <property type="match status" value="1"/>
</dbReference>
<dbReference type="SUPFAM" id="SSF56112">
    <property type="entry name" value="Protein kinase-like (PK-like)"/>
    <property type="match status" value="1"/>
</dbReference>
<gene>
    <name evidence="2" type="ORF">RJ641_019583</name>
</gene>
<dbReference type="FunFam" id="3.30.200.20:FF:000268">
    <property type="entry name" value="probable receptor-like serine/threonine-protein kinase At5g57670"/>
    <property type="match status" value="1"/>
</dbReference>
<dbReference type="SMART" id="SM00220">
    <property type="entry name" value="S_TKc"/>
    <property type="match status" value="1"/>
</dbReference>
<dbReference type="InterPro" id="IPR046958">
    <property type="entry name" value="RBK1/2/STUNTED"/>
</dbReference>
<protein>
    <submittedName>
        <fullName evidence="2">Protein kinase domain</fullName>
    </submittedName>
</protein>
<organism evidence="2 3">
    <name type="scientific">Dillenia turbinata</name>
    <dbReference type="NCBI Taxonomy" id="194707"/>
    <lineage>
        <taxon>Eukaryota</taxon>
        <taxon>Viridiplantae</taxon>
        <taxon>Streptophyta</taxon>
        <taxon>Embryophyta</taxon>
        <taxon>Tracheophyta</taxon>
        <taxon>Spermatophyta</taxon>
        <taxon>Magnoliopsida</taxon>
        <taxon>eudicotyledons</taxon>
        <taxon>Gunneridae</taxon>
        <taxon>Pentapetalae</taxon>
        <taxon>Dilleniales</taxon>
        <taxon>Dilleniaceae</taxon>
        <taxon>Dillenia</taxon>
    </lineage>
</organism>
<dbReference type="Gene3D" id="3.40.50.620">
    <property type="entry name" value="HUPs"/>
    <property type="match status" value="1"/>
</dbReference>
<dbReference type="SUPFAM" id="SSF52402">
    <property type="entry name" value="Adenine nucleotide alpha hydrolases-like"/>
    <property type="match status" value="1"/>
</dbReference>
<keyword evidence="2" id="KW-0418">Kinase</keyword>
<dbReference type="GO" id="GO:0005524">
    <property type="term" value="F:ATP binding"/>
    <property type="evidence" value="ECO:0007669"/>
    <property type="project" value="InterPro"/>
</dbReference>
<accession>A0AAN8UWF3</accession>
<proteinExistence type="predicted"/>
<sequence>MTVIEEEFKNDQKRKKKKKKKVVVVGIRVDSQSRELISWALVKVADPGDLVFAVHVCRKSDIAIKEKPLFDEYLEVYKGLCNANNVDLTGEIFIGNSIKKVLVREAKKRQAVAVVVGISKPSAFGGWASLAKYCAKQLPPNVEVFTIHNGKVVFRRCNNNQLRGLKGDPRPSFYIMGTPTLCEIQSESDPEEASELEKSCRDFKDENFSSSPLYSHKRSSSSSVSLPIEDTLQETPGWPLLRRTSSLTPKAEEARKMSVVQWVMSLPNRSPPETPQNQDGFCSSPKKNQFSSNMSDFSYQSPHSILYDSGELQKDLELRIKNNSSCCTWFNNMVGKGGCSRVYKALLPDGKLVAAKVLKSSKEAWKDFTLEVDIISSLKHKHIIPLLGVCVENNDLITIYDFVSRGSLEETLHGATKGKSVLPWEVRFNVALGVADALNYLHNECSPPVIHRDVKSSNILLTDNFEPQLSDFGLAIWGPTASSFQMNCDVVGTFGYLAPEYFMYGKVSDKIDVYSYGVVLLELISGRKPIGSEALKGKESLVMWAKPILESGDIQGIVDPTLDGKFNEAQMKRMVLAATLCITQRVRLRPKMSKILELLRGEIDIDEWETFQSEIQEVSEDQDEENYLDSKPVPHLNLALLEVDDDSTSVGSAEQRNNISLEDYLKGRWSRSSSFD</sequence>
<evidence type="ECO:0000313" key="2">
    <source>
        <dbReference type="EMBL" id="KAK6916722.1"/>
    </source>
</evidence>
<dbReference type="CDD" id="cd00293">
    <property type="entry name" value="USP-like"/>
    <property type="match status" value="1"/>
</dbReference>
<evidence type="ECO:0000259" key="1">
    <source>
        <dbReference type="PROSITE" id="PS50011"/>
    </source>
</evidence>